<evidence type="ECO:0008006" key="4">
    <source>
        <dbReference type="Google" id="ProtNLM"/>
    </source>
</evidence>
<dbReference type="RefSeq" id="WP_101649241.1">
    <property type="nucleotide sequence ID" value="NZ_PGVE01000064.1"/>
</dbReference>
<dbReference type="AlphaFoldDB" id="A0A2N5HBZ7"/>
<feature type="signal peptide" evidence="1">
    <location>
        <begin position="1"/>
        <end position="18"/>
    </location>
</feature>
<dbReference type="OrthoDB" id="2872776at2"/>
<keyword evidence="1" id="KW-0732">Signal</keyword>
<protein>
    <recommendedName>
        <fullName evidence="4">DUF3889 domain-containing protein</fullName>
    </recommendedName>
</protein>
<dbReference type="Proteomes" id="UP000234950">
    <property type="component" value="Unassembled WGS sequence"/>
</dbReference>
<sequence>MKKYFVSFMLMLALFINFQELGHAQQADYEKYGRIAMAVVKADFPNDPVRDYEYLGRKKIDNTKVEDGFRFKVQENNQLFFVTIRVNHDLTNNKLLSLTVEAQKQ</sequence>
<evidence type="ECO:0000313" key="2">
    <source>
        <dbReference type="EMBL" id="PLS03049.1"/>
    </source>
</evidence>
<dbReference type="InterPro" id="IPR024987">
    <property type="entry name" value="DUF3889"/>
</dbReference>
<comment type="caution">
    <text evidence="2">The sequence shown here is derived from an EMBL/GenBank/DDBJ whole genome shotgun (WGS) entry which is preliminary data.</text>
</comment>
<feature type="chain" id="PRO_5039576470" description="DUF3889 domain-containing protein" evidence="1">
    <location>
        <begin position="19"/>
        <end position="105"/>
    </location>
</feature>
<evidence type="ECO:0000256" key="1">
    <source>
        <dbReference type="SAM" id="SignalP"/>
    </source>
</evidence>
<reference evidence="2 3" key="1">
    <citation type="submission" date="2017-11" db="EMBL/GenBank/DDBJ databases">
        <title>Comparitive Functional Genomics of Dry Heat Resistant strains isolated from the Viking Spacecraft.</title>
        <authorList>
            <person name="Seuylemezian A."/>
            <person name="Cooper K."/>
            <person name="Vaishampayan P."/>
        </authorList>
    </citation>
    <scope>NUCLEOTIDE SEQUENCE [LARGE SCALE GENOMIC DNA]</scope>
    <source>
        <strain evidence="2 3">V32-6</strain>
    </source>
</reference>
<dbReference type="Pfam" id="PF13028">
    <property type="entry name" value="DUF3889"/>
    <property type="match status" value="1"/>
</dbReference>
<organism evidence="2 3">
    <name type="scientific">Neobacillus cucumis</name>
    <dbReference type="NCBI Taxonomy" id="1740721"/>
    <lineage>
        <taxon>Bacteria</taxon>
        <taxon>Bacillati</taxon>
        <taxon>Bacillota</taxon>
        <taxon>Bacilli</taxon>
        <taxon>Bacillales</taxon>
        <taxon>Bacillaceae</taxon>
        <taxon>Neobacillus</taxon>
    </lineage>
</organism>
<proteinExistence type="predicted"/>
<gene>
    <name evidence="2" type="ORF">CVD27_17880</name>
</gene>
<name>A0A2N5HBZ7_9BACI</name>
<dbReference type="Gene3D" id="3.10.450.390">
    <property type="entry name" value="Protein of unknown function DUF3889"/>
    <property type="match status" value="1"/>
</dbReference>
<evidence type="ECO:0000313" key="3">
    <source>
        <dbReference type="Proteomes" id="UP000234950"/>
    </source>
</evidence>
<keyword evidence="3" id="KW-1185">Reference proteome</keyword>
<dbReference type="EMBL" id="PGVE01000064">
    <property type="protein sequence ID" value="PLS03049.1"/>
    <property type="molecule type" value="Genomic_DNA"/>
</dbReference>
<accession>A0A2N5HBZ7</accession>